<evidence type="ECO:0000313" key="3">
    <source>
        <dbReference type="Proteomes" id="UP000215539"/>
    </source>
</evidence>
<evidence type="ECO:0000256" key="1">
    <source>
        <dbReference type="SAM" id="MobiDB-lite"/>
    </source>
</evidence>
<evidence type="ECO:0008006" key="4">
    <source>
        <dbReference type="Google" id="ProtNLM"/>
    </source>
</evidence>
<organism evidence="2 3">
    <name type="scientific">Capnocytophaga haemolytica</name>
    <dbReference type="NCBI Taxonomy" id="45243"/>
    <lineage>
        <taxon>Bacteria</taxon>
        <taxon>Pseudomonadati</taxon>
        <taxon>Bacteroidota</taxon>
        <taxon>Flavobacteriia</taxon>
        <taxon>Flavobacteriales</taxon>
        <taxon>Flavobacteriaceae</taxon>
        <taxon>Capnocytophaga</taxon>
    </lineage>
</organism>
<name>A0AAX2GV77_9FLAO</name>
<proteinExistence type="predicted"/>
<dbReference type="RefSeq" id="WP_143325047.1">
    <property type="nucleotide sequence ID" value="NZ_CP014227.1"/>
</dbReference>
<gene>
    <name evidence="2" type="ORF">SAMEA44541418_00108</name>
</gene>
<reference evidence="2 3" key="1">
    <citation type="submission" date="2017-06" db="EMBL/GenBank/DDBJ databases">
        <authorList>
            <consortium name="Pathogen Informatics"/>
        </authorList>
    </citation>
    <scope>NUCLEOTIDE SEQUENCE [LARGE SCALE GENOMIC DNA]</scope>
    <source>
        <strain evidence="2 3">NCTC12947</strain>
    </source>
</reference>
<dbReference type="Proteomes" id="UP000215539">
    <property type="component" value="Chromosome 1"/>
</dbReference>
<feature type="region of interest" description="Disordered" evidence="1">
    <location>
        <begin position="47"/>
        <end position="66"/>
    </location>
</feature>
<protein>
    <recommendedName>
        <fullName evidence="4">50S ribosomal protein L35</fullName>
    </recommendedName>
</protein>
<feature type="compositionally biased region" description="Basic residues" evidence="1">
    <location>
        <begin position="56"/>
        <end position="66"/>
    </location>
</feature>
<sequence length="66" mass="7707">MSKLNSSNSREMTVKLRVLRKGYKIRKGGEVVYVGSPKTKTILKHRRQADKLLKGSLKRLRKARRR</sequence>
<dbReference type="AlphaFoldDB" id="A0AAX2GV77"/>
<dbReference type="EMBL" id="LT906449">
    <property type="protein sequence ID" value="SNV01545.1"/>
    <property type="molecule type" value="Genomic_DNA"/>
</dbReference>
<evidence type="ECO:0000313" key="2">
    <source>
        <dbReference type="EMBL" id="SNV01545.1"/>
    </source>
</evidence>
<accession>A0AAX2GV77</accession>